<evidence type="ECO:0000256" key="1">
    <source>
        <dbReference type="SAM" id="Phobius"/>
    </source>
</evidence>
<evidence type="ECO:0000313" key="2">
    <source>
        <dbReference type="EMBL" id="EEI90922.1"/>
    </source>
</evidence>
<protein>
    <recommendedName>
        <fullName evidence="4">Stationary phase survival protein SurE</fullName>
    </recommendedName>
</protein>
<dbReference type="HOGENOM" id="CLU_2496304_0_0_10"/>
<sequence length="87" mass="9757">MQKNNFLIGIALGIIAPVIAYLLTTYTSLETMLSANKPAIMYFIAGLVNLVMLRYFYRNDKEQTARGIMLVTFAGTVILIYTLKIFG</sequence>
<keyword evidence="1" id="KW-0812">Transmembrane</keyword>
<evidence type="ECO:0008006" key="4">
    <source>
        <dbReference type="Google" id="ProtNLM"/>
    </source>
</evidence>
<feature type="transmembrane region" description="Helical" evidence="1">
    <location>
        <begin position="68"/>
        <end position="86"/>
    </location>
</feature>
<keyword evidence="1" id="KW-1133">Transmembrane helix</keyword>
<organism evidence="2 3">
    <name type="scientific">Sphingobacterium spiritivorum ATCC 33300</name>
    <dbReference type="NCBI Taxonomy" id="525372"/>
    <lineage>
        <taxon>Bacteria</taxon>
        <taxon>Pseudomonadati</taxon>
        <taxon>Bacteroidota</taxon>
        <taxon>Sphingobacteriia</taxon>
        <taxon>Sphingobacteriales</taxon>
        <taxon>Sphingobacteriaceae</taxon>
        <taxon>Sphingobacterium</taxon>
    </lineage>
</organism>
<dbReference type="RefSeq" id="WP_003009599.1">
    <property type="nucleotide sequence ID" value="NZ_GG668632.1"/>
</dbReference>
<accession>C2G1L3</accession>
<reference evidence="2 3" key="1">
    <citation type="submission" date="2009-01" db="EMBL/GenBank/DDBJ databases">
        <authorList>
            <person name="Qin X."/>
            <person name="Bachman B."/>
            <person name="Battles P."/>
            <person name="Bell A."/>
            <person name="Bess C."/>
            <person name="Bickham C."/>
            <person name="Chaboub L."/>
            <person name="Chen D."/>
            <person name="Coyle M."/>
            <person name="Deiros D.R."/>
            <person name="Dinh H."/>
            <person name="Forbes L."/>
            <person name="Fowler G."/>
            <person name="Francisco L."/>
            <person name="Fu Q."/>
            <person name="Gubbala S."/>
            <person name="Hale W."/>
            <person name="Han Y."/>
            <person name="Hemphill L."/>
            <person name="Highlander S.K."/>
            <person name="Hirani K."/>
            <person name="Hogues M."/>
            <person name="Jackson L."/>
            <person name="Jakkamsetti A."/>
            <person name="Javaid M."/>
            <person name="Jiang H."/>
            <person name="Korchina V."/>
            <person name="Kovar C."/>
            <person name="Lara F."/>
            <person name="Lee S."/>
            <person name="Mata R."/>
            <person name="Mathew T."/>
            <person name="Moen C."/>
            <person name="Morales K."/>
            <person name="Munidasa M."/>
            <person name="Nazareth L."/>
            <person name="Ngo R."/>
            <person name="Nguyen L."/>
            <person name="Okwuonu G."/>
            <person name="Ongeri F."/>
            <person name="Patil S."/>
            <person name="Petrosino J."/>
            <person name="Pham C."/>
            <person name="Pham P."/>
            <person name="Pu L.-L."/>
            <person name="Puazo M."/>
            <person name="Raj R."/>
            <person name="Reid J."/>
            <person name="Rouhana J."/>
            <person name="Saada N."/>
            <person name="Shang Y."/>
            <person name="Simmons D."/>
            <person name="Thornton R."/>
            <person name="Warren J."/>
            <person name="Weissenberger G."/>
            <person name="Zhang J."/>
            <person name="Zhang L."/>
            <person name="Zhou C."/>
            <person name="Zhu D."/>
            <person name="Muzny D."/>
            <person name="Worley K."/>
            <person name="Gibbs R."/>
        </authorList>
    </citation>
    <scope>NUCLEOTIDE SEQUENCE [LARGE SCALE GENOMIC DNA]</scope>
    <source>
        <strain evidence="2 3">ATCC 33300</strain>
    </source>
</reference>
<feature type="transmembrane region" description="Helical" evidence="1">
    <location>
        <begin position="7"/>
        <end position="27"/>
    </location>
</feature>
<proteinExistence type="predicted"/>
<dbReference type="Proteomes" id="UP000006241">
    <property type="component" value="Unassembled WGS sequence"/>
</dbReference>
<evidence type="ECO:0000313" key="3">
    <source>
        <dbReference type="Proteomes" id="UP000006241"/>
    </source>
</evidence>
<dbReference type="EMBL" id="ACHB01000079">
    <property type="protein sequence ID" value="EEI90922.1"/>
    <property type="molecule type" value="Genomic_DNA"/>
</dbReference>
<name>C2G1L3_SPHSI</name>
<keyword evidence="1" id="KW-0472">Membrane</keyword>
<gene>
    <name evidence="2" type="ORF">HMPREF0765_3469</name>
</gene>
<dbReference type="AlphaFoldDB" id="C2G1L3"/>
<comment type="caution">
    <text evidence="2">The sequence shown here is derived from an EMBL/GenBank/DDBJ whole genome shotgun (WGS) entry which is preliminary data.</text>
</comment>
<feature type="transmembrane region" description="Helical" evidence="1">
    <location>
        <begin position="39"/>
        <end position="56"/>
    </location>
</feature>